<evidence type="ECO:0000313" key="2">
    <source>
        <dbReference type="Proteomes" id="UP000494261"/>
    </source>
</evidence>
<dbReference type="EMBL" id="CABVQC010000006">
    <property type="protein sequence ID" value="VWB33598.1"/>
    <property type="molecule type" value="Genomic_DNA"/>
</dbReference>
<accession>A0A6P2IUT1</accession>
<sequence>MNQTTDLLSYLVTSQLAARMRTGAWLTADQLVDAQRVWLACRHAECGWLARVRIADASAMIAQGIYDVAVTTRDPDSGERVRLDADSPELHALRERCDALLRRIDDDPDGGPR</sequence>
<dbReference type="AlphaFoldDB" id="A0A6P2IUT1"/>
<name>A0A6P2IUT1_9BURK</name>
<proteinExistence type="predicted"/>
<dbReference type="Proteomes" id="UP000494261">
    <property type="component" value="Unassembled WGS sequence"/>
</dbReference>
<reference evidence="1 2" key="1">
    <citation type="submission" date="2019-09" db="EMBL/GenBank/DDBJ databases">
        <authorList>
            <person name="Depoorter E."/>
        </authorList>
    </citation>
    <scope>NUCLEOTIDE SEQUENCE [LARGE SCALE GENOMIC DNA]</scope>
    <source>
        <strain evidence="1">LMG 13014</strain>
    </source>
</reference>
<protein>
    <submittedName>
        <fullName evidence="1">Uncharacterized protein</fullName>
    </submittedName>
</protein>
<organism evidence="1 2">
    <name type="scientific">Burkholderia aenigmatica</name>
    <dbReference type="NCBI Taxonomy" id="2015348"/>
    <lineage>
        <taxon>Bacteria</taxon>
        <taxon>Pseudomonadati</taxon>
        <taxon>Pseudomonadota</taxon>
        <taxon>Betaproteobacteria</taxon>
        <taxon>Burkholderiales</taxon>
        <taxon>Burkholderiaceae</taxon>
        <taxon>Burkholderia</taxon>
        <taxon>Burkholderia cepacia complex</taxon>
    </lineage>
</organism>
<gene>
    <name evidence="1" type="ORF">BLA13014_01330</name>
</gene>
<evidence type="ECO:0000313" key="1">
    <source>
        <dbReference type="EMBL" id="VWB33598.1"/>
    </source>
</evidence>